<evidence type="ECO:0000256" key="5">
    <source>
        <dbReference type="ARBA" id="ARBA00022840"/>
    </source>
</evidence>
<gene>
    <name evidence="9" type="ORF">LCGC14_2785290</name>
</gene>
<dbReference type="AlphaFoldDB" id="A0A0F8YS39"/>
<comment type="catalytic activity">
    <reaction evidence="8">
        <text>tRNA(Gly) + glycine + ATP = glycyl-tRNA(Gly) + AMP + diphosphate</text>
        <dbReference type="Rhea" id="RHEA:16013"/>
        <dbReference type="Rhea" id="RHEA-COMP:9664"/>
        <dbReference type="Rhea" id="RHEA-COMP:9683"/>
        <dbReference type="ChEBI" id="CHEBI:30616"/>
        <dbReference type="ChEBI" id="CHEBI:33019"/>
        <dbReference type="ChEBI" id="CHEBI:57305"/>
        <dbReference type="ChEBI" id="CHEBI:78442"/>
        <dbReference type="ChEBI" id="CHEBI:78522"/>
        <dbReference type="ChEBI" id="CHEBI:456215"/>
        <dbReference type="EC" id="6.1.1.14"/>
    </reaction>
</comment>
<dbReference type="InterPro" id="IPR015944">
    <property type="entry name" value="Gly-tRNA-synth_bsu"/>
</dbReference>
<keyword evidence="3" id="KW-0436">Ligase</keyword>
<evidence type="ECO:0000256" key="1">
    <source>
        <dbReference type="ARBA" id="ARBA00008226"/>
    </source>
</evidence>
<sequence>MPSRDILLEIGTEEIPARFLPGELRDIKLIVTGALDDARIAHCEAESYATPRRLAVIVRGVDGMQIDEVREVFGPPKQAAYDKQGNLTKAAIGFAKGQGVSPDAITIKDKEGKGQYVCFTVEDKGRPTADVLPGLLKDCVLKLNFPKSMRWGDGTVRYARPIHWIVALYGSEVMEFDL</sequence>
<evidence type="ECO:0000256" key="3">
    <source>
        <dbReference type="ARBA" id="ARBA00022598"/>
    </source>
</evidence>
<dbReference type="GO" id="GO:0004820">
    <property type="term" value="F:glycine-tRNA ligase activity"/>
    <property type="evidence" value="ECO:0007669"/>
    <property type="project" value="UniProtKB-EC"/>
</dbReference>
<comment type="similarity">
    <text evidence="1">Belongs to the class-II aminoacyl-tRNA synthetase family.</text>
</comment>
<evidence type="ECO:0000256" key="7">
    <source>
        <dbReference type="ARBA" id="ARBA00023146"/>
    </source>
</evidence>
<protein>
    <recommendedName>
        <fullName evidence="2">glycine--tRNA ligase</fullName>
        <ecNumber evidence="2">6.1.1.14</ecNumber>
    </recommendedName>
</protein>
<evidence type="ECO:0000256" key="6">
    <source>
        <dbReference type="ARBA" id="ARBA00022917"/>
    </source>
</evidence>
<dbReference type="PRINTS" id="PR01045">
    <property type="entry name" value="TRNASYNTHGB"/>
</dbReference>
<dbReference type="EC" id="6.1.1.14" evidence="2"/>
<comment type="caution">
    <text evidence="9">The sequence shown here is derived from an EMBL/GenBank/DDBJ whole genome shotgun (WGS) entry which is preliminary data.</text>
</comment>
<evidence type="ECO:0000313" key="9">
    <source>
        <dbReference type="EMBL" id="KKK84247.1"/>
    </source>
</evidence>
<dbReference type="Pfam" id="PF02092">
    <property type="entry name" value="tRNA_synt_2f"/>
    <property type="match status" value="1"/>
</dbReference>
<keyword evidence="4" id="KW-0547">Nucleotide-binding</keyword>
<feature type="non-terminal residue" evidence="9">
    <location>
        <position position="178"/>
    </location>
</feature>
<accession>A0A0F8YS39</accession>
<dbReference type="GO" id="GO:0005829">
    <property type="term" value="C:cytosol"/>
    <property type="evidence" value="ECO:0007669"/>
    <property type="project" value="TreeGrafter"/>
</dbReference>
<name>A0A0F8YS39_9ZZZZ</name>
<dbReference type="PANTHER" id="PTHR30075:SF2">
    <property type="entry name" value="GLYCINE--TRNA LIGASE, CHLOROPLASTIC_MITOCHONDRIAL 2"/>
    <property type="match status" value="1"/>
</dbReference>
<dbReference type="InterPro" id="IPR006194">
    <property type="entry name" value="Gly-tRNA-synth_heterodimer"/>
</dbReference>
<evidence type="ECO:0000256" key="2">
    <source>
        <dbReference type="ARBA" id="ARBA00012829"/>
    </source>
</evidence>
<keyword evidence="7" id="KW-0030">Aminoacyl-tRNA synthetase</keyword>
<dbReference type="GO" id="GO:0005524">
    <property type="term" value="F:ATP binding"/>
    <property type="evidence" value="ECO:0007669"/>
    <property type="project" value="UniProtKB-KW"/>
</dbReference>
<proteinExistence type="inferred from homology"/>
<dbReference type="EMBL" id="LAZR01051865">
    <property type="protein sequence ID" value="KKK84247.1"/>
    <property type="molecule type" value="Genomic_DNA"/>
</dbReference>
<reference evidence="9" key="1">
    <citation type="journal article" date="2015" name="Nature">
        <title>Complex archaea that bridge the gap between prokaryotes and eukaryotes.</title>
        <authorList>
            <person name="Spang A."/>
            <person name="Saw J.H."/>
            <person name="Jorgensen S.L."/>
            <person name="Zaremba-Niedzwiedzka K."/>
            <person name="Martijn J."/>
            <person name="Lind A.E."/>
            <person name="van Eijk R."/>
            <person name="Schleper C."/>
            <person name="Guy L."/>
            <person name="Ettema T.J."/>
        </authorList>
    </citation>
    <scope>NUCLEOTIDE SEQUENCE</scope>
</reference>
<dbReference type="PANTHER" id="PTHR30075">
    <property type="entry name" value="GLYCYL-TRNA SYNTHETASE"/>
    <property type="match status" value="1"/>
</dbReference>
<dbReference type="GO" id="GO:0006426">
    <property type="term" value="P:glycyl-tRNA aminoacylation"/>
    <property type="evidence" value="ECO:0007669"/>
    <property type="project" value="InterPro"/>
</dbReference>
<keyword evidence="6" id="KW-0648">Protein biosynthesis</keyword>
<organism evidence="9">
    <name type="scientific">marine sediment metagenome</name>
    <dbReference type="NCBI Taxonomy" id="412755"/>
    <lineage>
        <taxon>unclassified sequences</taxon>
        <taxon>metagenomes</taxon>
        <taxon>ecological metagenomes</taxon>
    </lineage>
</organism>
<evidence type="ECO:0000256" key="4">
    <source>
        <dbReference type="ARBA" id="ARBA00022741"/>
    </source>
</evidence>
<evidence type="ECO:0000256" key="8">
    <source>
        <dbReference type="ARBA" id="ARBA00047937"/>
    </source>
</evidence>
<keyword evidence="5" id="KW-0067">ATP-binding</keyword>